<dbReference type="Proteomes" id="UP000008544">
    <property type="component" value="Chromosome"/>
</dbReference>
<dbReference type="PANTHER" id="PTHR22617:SF23">
    <property type="entry name" value="CHEMOTAXIS PROTEIN CHEW"/>
    <property type="match status" value="1"/>
</dbReference>
<proteinExistence type="predicted"/>
<evidence type="ECO:0000313" key="7">
    <source>
        <dbReference type="Proteomes" id="UP000008544"/>
    </source>
</evidence>
<dbReference type="Gene3D" id="2.40.50.180">
    <property type="entry name" value="CheA-289, Domain 4"/>
    <property type="match status" value="1"/>
</dbReference>
<reference evidence="7" key="1">
    <citation type="submission" date="2007-10" db="EMBL/GenBank/DDBJ databases">
        <title>Complete sequence of chromosome of Desulforudis audaxviator MP104C.</title>
        <authorList>
            <person name="Copeland A."/>
            <person name="Lucas S."/>
            <person name="Lapidus A."/>
            <person name="Barry K."/>
            <person name="Glavina del Rio T."/>
            <person name="Dalin E."/>
            <person name="Tice H."/>
            <person name="Bruce D."/>
            <person name="Pitluck S."/>
            <person name="Lowry S.R."/>
            <person name="Larimer F."/>
            <person name="Land M.L."/>
            <person name="Hauser L."/>
            <person name="Kyrpides N."/>
            <person name="Ivanova N.N."/>
            <person name="Richardson P."/>
        </authorList>
    </citation>
    <scope>NUCLEOTIDE SEQUENCE [LARGE SCALE GENOMIC DNA]</scope>
    <source>
        <strain evidence="7">MP104C</strain>
    </source>
</reference>
<comment type="subcellular location">
    <subcellularLocation>
        <location evidence="1">Cytoplasm</location>
    </subcellularLocation>
</comment>
<dbReference type="GO" id="GO:0005829">
    <property type="term" value="C:cytosol"/>
    <property type="evidence" value="ECO:0007669"/>
    <property type="project" value="TreeGrafter"/>
</dbReference>
<dbReference type="Pfam" id="PF01584">
    <property type="entry name" value="CheW"/>
    <property type="match status" value="1"/>
</dbReference>
<protein>
    <recommendedName>
        <fullName evidence="2">Chemotaxis protein CheW</fullName>
    </recommendedName>
</protein>
<gene>
    <name evidence="6" type="ordered locus">Daud_1560</name>
</gene>
<evidence type="ECO:0000313" key="6">
    <source>
        <dbReference type="EMBL" id="ACA60062.1"/>
    </source>
</evidence>
<name>B1I533_DESAP</name>
<keyword evidence="4" id="KW-0145">Chemotaxis</keyword>
<evidence type="ECO:0000256" key="1">
    <source>
        <dbReference type="ARBA" id="ARBA00004496"/>
    </source>
</evidence>
<evidence type="ECO:0000256" key="4">
    <source>
        <dbReference type="ARBA" id="ARBA00022500"/>
    </source>
</evidence>
<dbReference type="STRING" id="477974.Daud_1560"/>
<dbReference type="EMBL" id="CP000860">
    <property type="protein sequence ID" value="ACA60062.1"/>
    <property type="molecule type" value="Genomic_DNA"/>
</dbReference>
<dbReference type="OrthoDB" id="9794382at2"/>
<dbReference type="PROSITE" id="PS50851">
    <property type="entry name" value="CHEW"/>
    <property type="match status" value="1"/>
</dbReference>
<dbReference type="GO" id="GO:0007165">
    <property type="term" value="P:signal transduction"/>
    <property type="evidence" value="ECO:0007669"/>
    <property type="project" value="InterPro"/>
</dbReference>
<dbReference type="GO" id="GO:0006935">
    <property type="term" value="P:chemotaxis"/>
    <property type="evidence" value="ECO:0007669"/>
    <property type="project" value="UniProtKB-KW"/>
</dbReference>
<dbReference type="KEGG" id="dau:Daud_1560"/>
<dbReference type="InterPro" id="IPR002545">
    <property type="entry name" value="CheW-lke_dom"/>
</dbReference>
<dbReference type="InterPro" id="IPR036061">
    <property type="entry name" value="CheW-like_dom_sf"/>
</dbReference>
<dbReference type="SMART" id="SM00260">
    <property type="entry name" value="CheW"/>
    <property type="match status" value="1"/>
</dbReference>
<evidence type="ECO:0000256" key="3">
    <source>
        <dbReference type="ARBA" id="ARBA00022490"/>
    </source>
</evidence>
<evidence type="ECO:0000256" key="2">
    <source>
        <dbReference type="ARBA" id="ARBA00021483"/>
    </source>
</evidence>
<dbReference type="InterPro" id="IPR039315">
    <property type="entry name" value="CheW"/>
</dbReference>
<keyword evidence="7" id="KW-1185">Reference proteome</keyword>
<accession>B1I533</accession>
<dbReference type="FunFam" id="2.40.50.180:FF:000002">
    <property type="entry name" value="Chemotaxis protein CheW"/>
    <property type="match status" value="1"/>
</dbReference>
<dbReference type="HOGENOM" id="CLU_048995_3_1_9"/>
<dbReference type="PANTHER" id="PTHR22617">
    <property type="entry name" value="CHEMOTAXIS SENSOR HISTIDINE KINASE-RELATED"/>
    <property type="match status" value="1"/>
</dbReference>
<dbReference type="AlphaFoldDB" id="B1I533"/>
<dbReference type="SUPFAM" id="SSF50341">
    <property type="entry name" value="CheW-like"/>
    <property type="match status" value="1"/>
</dbReference>
<dbReference type="CDD" id="cd00732">
    <property type="entry name" value="CheW"/>
    <property type="match status" value="1"/>
</dbReference>
<feature type="domain" description="CheW-like" evidence="5">
    <location>
        <begin position="7"/>
        <end position="145"/>
    </location>
</feature>
<dbReference type="RefSeq" id="WP_012302643.1">
    <property type="nucleotide sequence ID" value="NC_010424.1"/>
</dbReference>
<keyword evidence="3" id="KW-0963">Cytoplasm</keyword>
<sequence length="146" mass="16524">MASTVANEQLVIFDLSGQKYAIPVLNTQEIIKMIDITPIPRADSYIEGVINLRGRIVPIINLNKRLDLARSETTRDTRIIVVEHKETSVGMIVDRVQEVGRYNPDEIERPESVMKENEFVSGVVKKENALWLLLQLDKVLPNISVS</sequence>
<dbReference type="eggNOG" id="COG0835">
    <property type="taxonomic scope" value="Bacteria"/>
</dbReference>
<evidence type="ECO:0000259" key="5">
    <source>
        <dbReference type="PROSITE" id="PS50851"/>
    </source>
</evidence>
<dbReference type="Gene3D" id="2.30.30.40">
    <property type="entry name" value="SH3 Domains"/>
    <property type="match status" value="1"/>
</dbReference>
<reference evidence="6 7" key="2">
    <citation type="journal article" date="2008" name="Science">
        <title>Environmental genomics reveals a single-species ecosystem deep within Earth.</title>
        <authorList>
            <person name="Chivian D."/>
            <person name="Brodie E.L."/>
            <person name="Alm E.J."/>
            <person name="Culley D.E."/>
            <person name="Dehal P.S."/>
            <person name="Desantis T.Z."/>
            <person name="Gihring T.M."/>
            <person name="Lapidus A."/>
            <person name="Lin L.H."/>
            <person name="Lowry S.R."/>
            <person name="Moser D.P."/>
            <person name="Richardson P.M."/>
            <person name="Southam G."/>
            <person name="Wanger G."/>
            <person name="Pratt L.M."/>
            <person name="Andersen G.L."/>
            <person name="Hazen T.C."/>
            <person name="Brockman F.J."/>
            <person name="Arkin A.P."/>
            <person name="Onstott T.C."/>
        </authorList>
    </citation>
    <scope>NUCLEOTIDE SEQUENCE [LARGE SCALE GENOMIC DNA]</scope>
    <source>
        <strain evidence="6 7">MP104C</strain>
    </source>
</reference>
<organism evidence="6 7">
    <name type="scientific">Desulforudis audaxviator (strain MP104C)</name>
    <dbReference type="NCBI Taxonomy" id="477974"/>
    <lineage>
        <taxon>Bacteria</taxon>
        <taxon>Bacillati</taxon>
        <taxon>Bacillota</taxon>
        <taxon>Clostridia</taxon>
        <taxon>Thermoanaerobacterales</taxon>
        <taxon>Candidatus Desulforudaceae</taxon>
        <taxon>Candidatus Desulforudis</taxon>
    </lineage>
</organism>